<dbReference type="HOGENOM" id="CLU_036902_9_0_11"/>
<feature type="region of interest" description="Disordered" evidence="1">
    <location>
        <begin position="147"/>
        <end position="265"/>
    </location>
</feature>
<dbReference type="AlphaFoldDB" id="Q0RZB4"/>
<geneLocation type="plasmid" evidence="3 4">
    <name>pRHL1</name>
</geneLocation>
<feature type="compositionally biased region" description="Pro residues" evidence="1">
    <location>
        <begin position="160"/>
        <end position="174"/>
    </location>
</feature>
<dbReference type="KEGG" id="rha:RHA1_ro08328"/>
<dbReference type="GO" id="GO:0004803">
    <property type="term" value="F:transposase activity"/>
    <property type="evidence" value="ECO:0007669"/>
    <property type="project" value="InterPro"/>
</dbReference>
<dbReference type="PANTHER" id="PTHR33055">
    <property type="entry name" value="TRANSPOSASE FOR INSERTION SEQUENCE ELEMENT IS1111A"/>
    <property type="match status" value="1"/>
</dbReference>
<organism evidence="3 4">
    <name type="scientific">Rhodococcus jostii (strain RHA1)</name>
    <dbReference type="NCBI Taxonomy" id="101510"/>
    <lineage>
        <taxon>Bacteria</taxon>
        <taxon>Bacillati</taxon>
        <taxon>Actinomycetota</taxon>
        <taxon>Actinomycetes</taxon>
        <taxon>Mycobacteriales</taxon>
        <taxon>Nocardiaceae</taxon>
        <taxon>Rhodococcus</taxon>
    </lineage>
</organism>
<dbReference type="Proteomes" id="UP000008710">
    <property type="component" value="Plasmid pRHL1"/>
</dbReference>
<dbReference type="GO" id="GO:0003677">
    <property type="term" value="F:DNA binding"/>
    <property type="evidence" value="ECO:0007669"/>
    <property type="project" value="InterPro"/>
</dbReference>
<dbReference type="GO" id="GO:0006313">
    <property type="term" value="P:DNA transposition"/>
    <property type="evidence" value="ECO:0007669"/>
    <property type="project" value="InterPro"/>
</dbReference>
<evidence type="ECO:0000313" key="3">
    <source>
        <dbReference type="EMBL" id="ABG99372.1"/>
    </source>
</evidence>
<protein>
    <submittedName>
        <fullName evidence="3">Possible transposase</fullName>
    </submittedName>
</protein>
<evidence type="ECO:0000259" key="2">
    <source>
        <dbReference type="Pfam" id="PF01548"/>
    </source>
</evidence>
<keyword evidence="3" id="KW-0614">Plasmid</keyword>
<evidence type="ECO:0000256" key="1">
    <source>
        <dbReference type="SAM" id="MobiDB-lite"/>
    </source>
</evidence>
<dbReference type="Pfam" id="PF01548">
    <property type="entry name" value="DEDD_Tnp_IS110"/>
    <property type="match status" value="1"/>
</dbReference>
<reference evidence="4" key="1">
    <citation type="journal article" date="2006" name="Proc. Natl. Acad. Sci. U.S.A.">
        <title>The complete genome of Rhodococcus sp. RHA1 provides insights into a catabolic powerhouse.</title>
        <authorList>
            <person name="McLeod M.P."/>
            <person name="Warren R.L."/>
            <person name="Hsiao W.W.L."/>
            <person name="Araki N."/>
            <person name="Myhre M."/>
            <person name="Fernandes C."/>
            <person name="Miyazawa D."/>
            <person name="Wong W."/>
            <person name="Lillquist A.L."/>
            <person name="Wang D."/>
            <person name="Dosanjh M."/>
            <person name="Hara H."/>
            <person name="Petrescu A."/>
            <person name="Morin R.D."/>
            <person name="Yang G."/>
            <person name="Stott J.M."/>
            <person name="Schein J.E."/>
            <person name="Shin H."/>
            <person name="Smailus D."/>
            <person name="Siddiqui A.S."/>
            <person name="Marra M.A."/>
            <person name="Jones S.J.M."/>
            <person name="Holt R."/>
            <person name="Brinkman F.S.L."/>
            <person name="Miyauchi K."/>
            <person name="Fukuda M."/>
            <person name="Davies J.E."/>
            <person name="Mohn W.W."/>
            <person name="Eltis L.D."/>
        </authorList>
    </citation>
    <scope>NUCLEOTIDE SEQUENCE [LARGE SCALE GENOMIC DNA]</scope>
    <source>
        <strain evidence="4">RHA1</strain>
    </source>
</reference>
<name>Q0RZB4_RHOJR</name>
<feature type="domain" description="Transposase IS110-like N-terminal" evidence="2">
    <location>
        <begin position="9"/>
        <end position="150"/>
    </location>
</feature>
<dbReference type="InterPro" id="IPR047650">
    <property type="entry name" value="Transpos_IS110"/>
</dbReference>
<gene>
    <name evidence="3" type="ordered locus">RHA1_ro08328</name>
</gene>
<evidence type="ECO:0000313" key="4">
    <source>
        <dbReference type="Proteomes" id="UP000008710"/>
    </source>
</evidence>
<dbReference type="PANTHER" id="PTHR33055:SF3">
    <property type="entry name" value="PUTATIVE TRANSPOSASE FOR IS117-RELATED"/>
    <property type="match status" value="1"/>
</dbReference>
<dbReference type="InterPro" id="IPR002525">
    <property type="entry name" value="Transp_IS110-like_N"/>
</dbReference>
<proteinExistence type="predicted"/>
<dbReference type="EMBL" id="CP000432">
    <property type="protein sequence ID" value="ABG99372.1"/>
    <property type="molecule type" value="Genomic_DNA"/>
</dbReference>
<sequence length="265" mass="28587">MDSNYAVYCGIDVGKGEHHAVGLTAAGKKIYDKALPNDEAKLRAVFDRLASHGSVLVVVDQPNTIGALPVTVARVGGHEVGYLPGLAMRRIADLYPGQAKTDARDAFIIADTARTMPHTLRRVDTGDEALAELEVLVGFDDDLAGEATRVIGPHPRPAHLHPPGPRAGPRPPHNPSGGPRDPLPLRRAGRNPAGRQAQAHRDRGQARTPNGRQVGHRHPCRPRRAGRGGARHHGRRNRSTQTRGFTERDPVTTQSGRRGRGEGPR</sequence>
<feature type="compositionally biased region" description="Basic residues" evidence="1">
    <location>
        <begin position="214"/>
        <end position="238"/>
    </location>
</feature>
<accession>Q0RZB4</accession>